<name>A0A5K0UBJ7_9VIRU</name>
<dbReference type="PANTHER" id="PTHR45295:SF1">
    <property type="entry name" value="CHAPERONE PROTEIN DNAJ C76, CHLOROPLASTIC"/>
    <property type="match status" value="1"/>
</dbReference>
<evidence type="ECO:0000259" key="2">
    <source>
        <dbReference type="PROSITE" id="PS50076"/>
    </source>
</evidence>
<evidence type="ECO:0000313" key="4">
    <source>
        <dbReference type="Proteomes" id="UP000594342"/>
    </source>
</evidence>
<organism evidence="3 4">
    <name type="scientific">Yasminevirus sp. GU-2018</name>
    <dbReference type="NCBI Taxonomy" id="2420051"/>
    <lineage>
        <taxon>Viruses</taxon>
        <taxon>Varidnaviria</taxon>
        <taxon>Bamfordvirae</taxon>
        <taxon>Nucleocytoviricota</taxon>
        <taxon>Megaviricetes</taxon>
        <taxon>Imitervirales</taxon>
        <taxon>Mimiviridae</taxon>
        <taxon>Klosneuvirinae</taxon>
        <taxon>Yasminevirus</taxon>
        <taxon>Yasminevirus saudimassiliense</taxon>
    </lineage>
</organism>
<sequence length="493" mass="56300">MISIVDLHDVTFDTMSAFLLKTRNGIYFTKTHKNCLLSIESAIYSFGRRYKSTFVGLPFKLSQEDANRVVLDNKKFLEDFKVSEARALIPYEQSSAPKECFVPFHGADISNVRSSYVGKYGIDRTEYYIAFEYNAALKMTVPVTRSRTVTDWYNTSGTLKQTSYPFGSYDTQVYAGFSYPRKEIENALKKENVVEIAPLTERMLRDSKNKRRIVHPHDMTISFAIEKMINKLHKRETYRAEQEILKKHDADHAEVNDLQIHIEDADIKLKSYYLPAFVYKTIKDDVPMYKFVDGFNGKYEGQYALSPLKTFLVGSLVGMGIAPFIGGPATVVVLLGRVILGGLASGVPSGLYAKYRHVYKQYKDDTAKEEAQDHNGSFQETDDDVRRRQDAEQFNEGAIGAETKDEDDKTYSSNNSNSSNRFRYRDSSSEIKEKLTLLGMNPDRAPSQAELKKAYYDSIKKWHPDVYKGDKVLGHKMTLQINEAYQVLQTTCK</sequence>
<dbReference type="SUPFAM" id="SSF46565">
    <property type="entry name" value="Chaperone J-domain"/>
    <property type="match status" value="1"/>
</dbReference>
<dbReference type="InterPro" id="IPR001623">
    <property type="entry name" value="DnaJ_domain"/>
</dbReference>
<evidence type="ECO:0000256" key="1">
    <source>
        <dbReference type="SAM" id="MobiDB-lite"/>
    </source>
</evidence>
<evidence type="ECO:0000313" key="3">
    <source>
        <dbReference type="EMBL" id="VBB19052.1"/>
    </source>
</evidence>
<dbReference type="SMART" id="SM00271">
    <property type="entry name" value="DnaJ"/>
    <property type="match status" value="1"/>
</dbReference>
<dbReference type="CDD" id="cd06257">
    <property type="entry name" value="DnaJ"/>
    <property type="match status" value="1"/>
</dbReference>
<comment type="caution">
    <text evidence="3">The sequence shown here is derived from an EMBL/GenBank/DDBJ whole genome shotgun (WGS) entry which is preliminary data.</text>
</comment>
<dbReference type="PROSITE" id="PS50076">
    <property type="entry name" value="DNAJ_2"/>
    <property type="match status" value="1"/>
</dbReference>
<accession>A0A5K0UBJ7</accession>
<protein>
    <submittedName>
        <fullName evidence="3">DnaJ-like subfamily C member 3</fullName>
    </submittedName>
</protein>
<feature type="region of interest" description="Disordered" evidence="1">
    <location>
        <begin position="366"/>
        <end position="427"/>
    </location>
</feature>
<keyword evidence="4" id="KW-1185">Reference proteome</keyword>
<gene>
    <name evidence="3" type="ORF">YASMINEVIRUS_1584</name>
</gene>
<feature type="compositionally biased region" description="Low complexity" evidence="1">
    <location>
        <begin position="412"/>
        <end position="421"/>
    </location>
</feature>
<dbReference type="PANTHER" id="PTHR45295">
    <property type="entry name" value="CHAPERONE PROTEIN DNAJ C76, CHLOROPLASTIC"/>
    <property type="match status" value="1"/>
</dbReference>
<dbReference type="Proteomes" id="UP000594342">
    <property type="component" value="Unassembled WGS sequence"/>
</dbReference>
<dbReference type="InterPro" id="IPR036869">
    <property type="entry name" value="J_dom_sf"/>
</dbReference>
<reference evidence="3 4" key="1">
    <citation type="submission" date="2018-10" db="EMBL/GenBank/DDBJ databases">
        <authorList>
            <consortium name="IHU Genomes"/>
        </authorList>
    </citation>
    <scope>NUCLEOTIDE SEQUENCE [LARGE SCALE GENOMIC DNA]</scope>
    <source>
        <strain evidence="3 4">A1</strain>
    </source>
</reference>
<dbReference type="Gene3D" id="1.10.287.110">
    <property type="entry name" value="DnaJ domain"/>
    <property type="match status" value="1"/>
</dbReference>
<dbReference type="EMBL" id="UPSH01000002">
    <property type="protein sequence ID" value="VBB19052.1"/>
    <property type="molecule type" value="Genomic_DNA"/>
</dbReference>
<feature type="domain" description="J" evidence="2">
    <location>
        <begin position="433"/>
        <end position="493"/>
    </location>
</feature>
<proteinExistence type="predicted"/>
<dbReference type="Pfam" id="PF00226">
    <property type="entry name" value="DnaJ"/>
    <property type="match status" value="1"/>
</dbReference>